<keyword evidence="4" id="KW-0378">Hydrolase</keyword>
<protein>
    <recommendedName>
        <fullName evidence="4">Carboxypeptidase</fullName>
        <ecNumber evidence="4">3.4.16.-</ecNumber>
    </recommendedName>
</protein>
<dbReference type="GO" id="GO:0016747">
    <property type="term" value="F:acyltransferase activity, transferring groups other than amino-acyl groups"/>
    <property type="evidence" value="ECO:0007669"/>
    <property type="project" value="TreeGrafter"/>
</dbReference>
<gene>
    <name evidence="6" type="primary">LOC107412517</name>
</gene>
<dbReference type="RefSeq" id="XP_024926367.3">
    <property type="nucleotide sequence ID" value="XM_025070599.3"/>
</dbReference>
<organism evidence="5 6">
    <name type="scientific">Ziziphus jujuba</name>
    <name type="common">Chinese jujube</name>
    <name type="synonym">Ziziphus sativa</name>
    <dbReference type="NCBI Taxonomy" id="326968"/>
    <lineage>
        <taxon>Eukaryota</taxon>
        <taxon>Viridiplantae</taxon>
        <taxon>Streptophyta</taxon>
        <taxon>Embryophyta</taxon>
        <taxon>Tracheophyta</taxon>
        <taxon>Spermatophyta</taxon>
        <taxon>Magnoliopsida</taxon>
        <taxon>eudicotyledons</taxon>
        <taxon>Gunneridae</taxon>
        <taxon>Pentapetalae</taxon>
        <taxon>rosids</taxon>
        <taxon>fabids</taxon>
        <taxon>Rosales</taxon>
        <taxon>Rhamnaceae</taxon>
        <taxon>Paliureae</taxon>
        <taxon>Ziziphus</taxon>
    </lineage>
</organism>
<evidence type="ECO:0000256" key="4">
    <source>
        <dbReference type="RuleBase" id="RU361156"/>
    </source>
</evidence>
<dbReference type="GO" id="GO:0006508">
    <property type="term" value="P:proteolysis"/>
    <property type="evidence" value="ECO:0007669"/>
    <property type="project" value="UniProtKB-KW"/>
</dbReference>
<dbReference type="AlphaFoldDB" id="A0A6P6FWG8"/>
<dbReference type="PANTHER" id="PTHR11802">
    <property type="entry name" value="SERINE PROTEASE FAMILY S10 SERINE CARBOXYPEPTIDASE"/>
    <property type="match status" value="1"/>
</dbReference>
<evidence type="ECO:0000313" key="6">
    <source>
        <dbReference type="RefSeq" id="XP_024926367.3"/>
    </source>
</evidence>
<dbReference type="InterPro" id="IPR029058">
    <property type="entry name" value="AB_hydrolase_fold"/>
</dbReference>
<dbReference type="Gene3D" id="3.40.50.1820">
    <property type="entry name" value="alpha/beta hydrolase"/>
    <property type="match status" value="1"/>
</dbReference>
<name>A0A6P6FWG8_ZIZJJ</name>
<dbReference type="InterPro" id="IPR018202">
    <property type="entry name" value="Ser_caboxypep_ser_AS"/>
</dbReference>
<dbReference type="PANTHER" id="PTHR11802:SF346">
    <property type="entry name" value="CARBOXYPEPTIDASE"/>
    <property type="match status" value="1"/>
</dbReference>
<keyword evidence="4" id="KW-0732">Signal</keyword>
<keyword evidence="4" id="KW-0645">Protease</keyword>
<feature type="signal peptide" evidence="4">
    <location>
        <begin position="1"/>
        <end position="22"/>
    </location>
</feature>
<dbReference type="InterPro" id="IPR001563">
    <property type="entry name" value="Peptidase_S10"/>
</dbReference>
<evidence type="ECO:0000256" key="2">
    <source>
        <dbReference type="ARBA" id="ARBA00009431"/>
    </source>
</evidence>
<dbReference type="InParanoid" id="A0A6P6FWG8"/>
<dbReference type="SUPFAM" id="SSF53474">
    <property type="entry name" value="alpha/beta-Hydrolases"/>
    <property type="match status" value="1"/>
</dbReference>
<dbReference type="GO" id="GO:0019748">
    <property type="term" value="P:secondary metabolic process"/>
    <property type="evidence" value="ECO:0007669"/>
    <property type="project" value="TreeGrafter"/>
</dbReference>
<dbReference type="GeneID" id="107412517"/>
<dbReference type="PROSITE" id="PS00131">
    <property type="entry name" value="CARBOXYPEPT_SER_SER"/>
    <property type="match status" value="1"/>
</dbReference>
<comment type="similarity">
    <text evidence="2 4">Belongs to the peptidase S10 family.</text>
</comment>
<feature type="chain" id="PRO_5044955499" description="Carboxypeptidase" evidence="4">
    <location>
        <begin position="23"/>
        <end position="505"/>
    </location>
</feature>
<dbReference type="PRINTS" id="PR00724">
    <property type="entry name" value="CRBOXYPTASEC"/>
</dbReference>
<dbReference type="Proteomes" id="UP001652623">
    <property type="component" value="Chromosome 10"/>
</dbReference>
<keyword evidence="3" id="KW-0964">Secreted</keyword>
<proteinExistence type="inferred from homology"/>
<evidence type="ECO:0000313" key="5">
    <source>
        <dbReference type="Proteomes" id="UP001652623"/>
    </source>
</evidence>
<reference evidence="6" key="1">
    <citation type="submission" date="2025-08" db="UniProtKB">
        <authorList>
            <consortium name="RefSeq"/>
        </authorList>
    </citation>
    <scope>IDENTIFICATION</scope>
    <source>
        <tissue evidence="6">Seedling</tissue>
    </source>
</reference>
<dbReference type="Pfam" id="PF00450">
    <property type="entry name" value="Peptidase_S10"/>
    <property type="match status" value="1"/>
</dbReference>
<keyword evidence="4" id="KW-0121">Carboxypeptidase</keyword>
<evidence type="ECO:0000256" key="1">
    <source>
        <dbReference type="ARBA" id="ARBA00004613"/>
    </source>
</evidence>
<keyword evidence="5" id="KW-1185">Reference proteome</keyword>
<evidence type="ECO:0000256" key="3">
    <source>
        <dbReference type="ARBA" id="ARBA00022525"/>
    </source>
</evidence>
<sequence>MDKFFFCRASICMFLGFVLTKAVPEDALITYLPGFNETFPSKHYSGYVSLDNHPPKSLFYYFVESEREPSKDPLVLWLNGGPGCSSMDGLVYEHGPFNFRAGKPAGTLPTLHLNQHSWSKVSNIIYLDSPAGVGLSFFKNTTTYKTGDIKTASDTHNFLLKWLEKYTEFISNPFYLAGESYAGVYVPTLASQIVKGIKNGTKPLINLKGYMVGNAVTDPIFDENAYIPFVHGMGLISDQMFEEVQSACGEKYHGDLSQRCSNMLGQVFKFLSGLNVYDILEPCYHIPTKEKNIGNGSGTTGLPISFRQLGKTERPLPVRKRMFGRAWPYRAPVRDGQVPSWSHIMSKNNVFVPCFDDRVAMLWLNDENVRKAIHASGVESEVGQWELCTSEYKVHYHHDSGSMIPYHIYLISQGYRALIFSGDHDMCVPFTGSEAWTRSLGFKILDQWRPWMVNGQVAGFLQEYENNLTFLTIKIYLQGAGHTVAEYKPKEALEFYSRWLQGISI</sequence>
<dbReference type="KEGG" id="zju:107412517"/>
<dbReference type="GO" id="GO:0005576">
    <property type="term" value="C:extracellular region"/>
    <property type="evidence" value="ECO:0007669"/>
    <property type="project" value="UniProtKB-SubCell"/>
</dbReference>
<dbReference type="GO" id="GO:0004185">
    <property type="term" value="F:serine-type carboxypeptidase activity"/>
    <property type="evidence" value="ECO:0007669"/>
    <property type="project" value="UniProtKB-UniRule"/>
</dbReference>
<dbReference type="Gene3D" id="3.40.50.12670">
    <property type="match status" value="1"/>
</dbReference>
<accession>A0A6P6FWG8</accession>
<dbReference type="EC" id="3.4.16.-" evidence="4"/>
<comment type="subcellular location">
    <subcellularLocation>
        <location evidence="1">Secreted</location>
    </subcellularLocation>
</comment>